<name>A7J6F2_PBCVF</name>
<evidence type="ECO:0000313" key="1">
    <source>
        <dbReference type="EMBL" id="ABT15383.1"/>
    </source>
</evidence>
<gene>
    <name evidence="1" type="primary">n098R</name>
    <name evidence="1" type="ORF">FR483_n098R</name>
</gene>
<evidence type="ECO:0000313" key="2">
    <source>
        <dbReference type="Proteomes" id="UP000204095"/>
    </source>
</evidence>
<dbReference type="GeneID" id="5469904"/>
<dbReference type="Proteomes" id="UP000204095">
    <property type="component" value="Segment"/>
</dbReference>
<accession>A7J6F2</accession>
<dbReference type="RefSeq" id="YP_001425730.1">
    <property type="nucleotide sequence ID" value="NC_008603.1"/>
</dbReference>
<sequence length="80" mass="8591">MTFLNSLSKCKPFLLLLLAKIAGLKELRKHDDIGTVGRRVPHHALCGAQVILGILGYGKLESGDCGLHCVYASSSRDGNI</sequence>
<dbReference type="KEGG" id="vg:5469904"/>
<organismHost>
    <name type="scientific">Paramecium bursaria</name>
    <dbReference type="NCBI Taxonomy" id="74790"/>
</organismHost>
<proteinExistence type="predicted"/>
<protein>
    <submittedName>
        <fullName evidence="1">Uncharacterized protein n098R</fullName>
    </submittedName>
</protein>
<organism evidence="1 2">
    <name type="scientific">Paramecium bursaria Chlorella virus FR483</name>
    <name type="common">PBCV-FR483</name>
    <dbReference type="NCBI Taxonomy" id="399781"/>
    <lineage>
        <taxon>Viruses</taxon>
        <taxon>Varidnaviria</taxon>
        <taxon>Bamfordvirae</taxon>
        <taxon>Nucleocytoviricota</taxon>
        <taxon>Megaviricetes</taxon>
        <taxon>Algavirales</taxon>
        <taxon>Phycodnaviridae</taxon>
        <taxon>Chlorovirus</taxon>
        <taxon>Chlorovirus conductrix</taxon>
        <taxon>Paramecium bursaria Chlorella virus A1</taxon>
    </lineage>
</organism>
<dbReference type="EMBL" id="DQ890022">
    <property type="protein sequence ID" value="ABT15383.1"/>
    <property type="molecule type" value="Genomic_DNA"/>
</dbReference>
<reference evidence="1 2" key="1">
    <citation type="journal article" date="2007" name="Virology">
        <title>Sequence and annotation of the 314-kb MT325 and the 321-kb FR483 viruses that infect Chlorella Pbi.</title>
        <authorList>
            <person name="Fitzgerald L.A."/>
            <person name="Graves M.V."/>
            <person name="Li X."/>
            <person name="Feldblyum T."/>
            <person name="Hartigan J."/>
            <person name="Van Etten J.L."/>
        </authorList>
    </citation>
    <scope>NUCLEOTIDE SEQUENCE [LARGE SCALE GENOMIC DNA]</scope>
    <source>
        <strain evidence="1 2">FR483</strain>
    </source>
</reference>